<keyword evidence="2" id="KW-1185">Reference proteome</keyword>
<reference evidence="2" key="1">
    <citation type="submission" date="2020-01" db="EMBL/GenBank/DDBJ databases">
        <authorList>
            <person name="Fang Y."/>
            <person name="Sun R."/>
            <person name="Nie L."/>
            <person name="He J."/>
            <person name="Hao L."/>
            <person name="Wang L."/>
            <person name="Su S."/>
            <person name="Lv E."/>
            <person name="Zhang Z."/>
            <person name="Xie R."/>
            <person name="Liu H."/>
        </authorList>
    </citation>
    <scope>NUCLEOTIDE SEQUENCE [LARGE SCALE GENOMIC DNA]</scope>
    <source>
        <strain evidence="2">XCT-53</strain>
    </source>
</reference>
<dbReference type="EMBL" id="JAABLQ010000001">
    <property type="protein sequence ID" value="NBN78705.1"/>
    <property type="molecule type" value="Genomic_DNA"/>
</dbReference>
<organism evidence="1 2">
    <name type="scientific">Pannonibacter tanglangensis</name>
    <dbReference type="NCBI Taxonomy" id="2750084"/>
    <lineage>
        <taxon>Bacteria</taxon>
        <taxon>Pseudomonadati</taxon>
        <taxon>Pseudomonadota</taxon>
        <taxon>Alphaproteobacteria</taxon>
        <taxon>Hyphomicrobiales</taxon>
        <taxon>Stappiaceae</taxon>
        <taxon>Pannonibacter</taxon>
    </lineage>
</organism>
<dbReference type="RefSeq" id="WP_161708615.1">
    <property type="nucleotide sequence ID" value="NZ_JAABLQ010000001.1"/>
</dbReference>
<proteinExistence type="predicted"/>
<dbReference type="AlphaFoldDB" id="A0A7X5J9V1"/>
<sequence length="79" mass="8415">MTVIAADGNLRLVLEGVNVTGEQATARFRLESDGVCSELLVPFDARRMDDGDGVPWAYLHRLAAAIAAVTAELDDGRDG</sequence>
<protein>
    <submittedName>
        <fullName evidence="1">Uncharacterized protein</fullName>
    </submittedName>
</protein>
<name>A0A7X5J9V1_9HYPH</name>
<dbReference type="Proteomes" id="UP000586722">
    <property type="component" value="Unassembled WGS sequence"/>
</dbReference>
<gene>
    <name evidence="1" type="ORF">GWI72_10545</name>
</gene>
<comment type="caution">
    <text evidence="1">The sequence shown here is derived from an EMBL/GenBank/DDBJ whole genome shotgun (WGS) entry which is preliminary data.</text>
</comment>
<accession>A0A7X5J9V1</accession>
<evidence type="ECO:0000313" key="2">
    <source>
        <dbReference type="Proteomes" id="UP000586722"/>
    </source>
</evidence>
<evidence type="ECO:0000313" key="1">
    <source>
        <dbReference type="EMBL" id="NBN78705.1"/>
    </source>
</evidence>